<dbReference type="EMBL" id="CP019606">
    <property type="protein sequence ID" value="AQP46638.1"/>
    <property type="molecule type" value="Genomic_DNA"/>
</dbReference>
<evidence type="ECO:0000313" key="2">
    <source>
        <dbReference type="Proteomes" id="UP000188145"/>
    </source>
</evidence>
<evidence type="ECO:0008006" key="3">
    <source>
        <dbReference type="Google" id="ProtNLM"/>
    </source>
</evidence>
<dbReference type="RefSeq" id="WP_077684944.1">
    <property type="nucleotide sequence ID" value="NZ_CP019606.1"/>
</dbReference>
<keyword evidence="2" id="KW-1185">Reference proteome</keyword>
<dbReference type="KEGG" id="tes:BW730_02900"/>
<dbReference type="NCBIfam" id="TIGR03848">
    <property type="entry name" value="MSMEG_4193"/>
    <property type="match status" value="1"/>
</dbReference>
<dbReference type="InterPro" id="IPR022492">
    <property type="entry name" value="Phosphomutase_MSMEG4193_put"/>
</dbReference>
<dbReference type="Proteomes" id="UP000188145">
    <property type="component" value="Chromosome"/>
</dbReference>
<dbReference type="InterPro" id="IPR013078">
    <property type="entry name" value="His_Pase_superF_clade-1"/>
</dbReference>
<dbReference type="SUPFAM" id="SSF53254">
    <property type="entry name" value="Phosphoglycerate mutase-like"/>
    <property type="match status" value="1"/>
</dbReference>
<evidence type="ECO:0000313" key="1">
    <source>
        <dbReference type="EMBL" id="AQP46638.1"/>
    </source>
</evidence>
<protein>
    <recommendedName>
        <fullName evidence="3">Phosphoglycerate mutase</fullName>
    </recommendedName>
</protein>
<dbReference type="Pfam" id="PF00300">
    <property type="entry name" value="His_Phos_1"/>
    <property type="match status" value="1"/>
</dbReference>
<dbReference type="GO" id="GO:0005737">
    <property type="term" value="C:cytoplasm"/>
    <property type="evidence" value="ECO:0007669"/>
    <property type="project" value="TreeGrafter"/>
</dbReference>
<dbReference type="GO" id="GO:0016791">
    <property type="term" value="F:phosphatase activity"/>
    <property type="evidence" value="ECO:0007669"/>
    <property type="project" value="TreeGrafter"/>
</dbReference>
<dbReference type="AlphaFoldDB" id="A0A1Q2CKJ3"/>
<reference evidence="2" key="1">
    <citation type="submission" date="2017-02" db="EMBL/GenBank/DDBJ databases">
        <title>Tessaracoccus aquaemaris sp. nov., isolated from the intestine of a Korean rockfish, Sebastes schlegelii, in a marine aquaculture pond.</title>
        <authorList>
            <person name="Tak E.J."/>
            <person name="Bae J.-W."/>
        </authorList>
    </citation>
    <scope>NUCLEOTIDE SEQUENCE [LARGE SCALE GENOMIC DNA]</scope>
    <source>
        <strain evidence="2">NSG39</strain>
    </source>
</reference>
<proteinExistence type="predicted"/>
<gene>
    <name evidence="1" type="ORF">BW730_02900</name>
</gene>
<accession>A0A1Q2CKJ3</accession>
<dbReference type="STRING" id="1332264.BW730_02900"/>
<name>A0A1Q2CKJ3_9ACTN</name>
<dbReference type="CDD" id="cd07067">
    <property type="entry name" value="HP_PGM_like"/>
    <property type="match status" value="1"/>
</dbReference>
<dbReference type="PANTHER" id="PTHR48100:SF2">
    <property type="entry name" value="CONSERVED PROTEIN"/>
    <property type="match status" value="1"/>
</dbReference>
<sequence>MTKVVLIRHGRSTANADGVLAGRAPGVALDEVGRAQAEALAAIFAGVPVAAAFTSPVQRCRETAELAGFPDATVVDGLSECDYGTWTGAKLEALRDEDVWGDIQVAPSRVTFPDGESMLEMFARTTAAVRDLAGRHAEHDTVVVFSHGDPIKAILADAFGMRLDDFQRLHVGPAGVSIIEYHGDRPLVVCVNAGGDLTKLLSAHNAPAVGGGDVAKPA</sequence>
<dbReference type="Gene3D" id="3.40.50.1240">
    <property type="entry name" value="Phosphoglycerate mutase-like"/>
    <property type="match status" value="1"/>
</dbReference>
<organism evidence="1 2">
    <name type="scientific">Tessaracoccus aquimaris</name>
    <dbReference type="NCBI Taxonomy" id="1332264"/>
    <lineage>
        <taxon>Bacteria</taxon>
        <taxon>Bacillati</taxon>
        <taxon>Actinomycetota</taxon>
        <taxon>Actinomycetes</taxon>
        <taxon>Propionibacteriales</taxon>
        <taxon>Propionibacteriaceae</taxon>
        <taxon>Tessaracoccus</taxon>
    </lineage>
</organism>
<dbReference type="SMART" id="SM00855">
    <property type="entry name" value="PGAM"/>
    <property type="match status" value="1"/>
</dbReference>
<dbReference type="InterPro" id="IPR050275">
    <property type="entry name" value="PGM_Phosphatase"/>
</dbReference>
<dbReference type="InterPro" id="IPR029033">
    <property type="entry name" value="His_PPase_superfam"/>
</dbReference>
<dbReference type="PANTHER" id="PTHR48100">
    <property type="entry name" value="BROAD-SPECIFICITY PHOSPHATASE YOR283W-RELATED"/>
    <property type="match status" value="1"/>
</dbReference>
<dbReference type="OrthoDB" id="4120859at2"/>